<gene>
    <name evidence="2" type="ORF">AVEN_20607_1</name>
</gene>
<sequence>MMKQIKTKEEMMKTRINARWEHKYSELQAEKGKIEEERDALKIEHVSLEAKYLTIEKELSEWKNLFKSELSEWKKVFMEQHSNTLGIIAAMIRRLFQNSSHT</sequence>
<feature type="coiled-coil region" evidence="1">
    <location>
        <begin position="17"/>
        <end position="51"/>
    </location>
</feature>
<name>A0A4Y2VHD6_ARAVE</name>
<evidence type="ECO:0000313" key="3">
    <source>
        <dbReference type="Proteomes" id="UP000499080"/>
    </source>
</evidence>
<protein>
    <submittedName>
        <fullName evidence="2">Uncharacterized protein</fullName>
    </submittedName>
</protein>
<keyword evidence="3" id="KW-1185">Reference proteome</keyword>
<keyword evidence="1" id="KW-0175">Coiled coil</keyword>
<organism evidence="2 3">
    <name type="scientific">Araneus ventricosus</name>
    <name type="common">Orbweaver spider</name>
    <name type="synonym">Epeira ventricosa</name>
    <dbReference type="NCBI Taxonomy" id="182803"/>
    <lineage>
        <taxon>Eukaryota</taxon>
        <taxon>Metazoa</taxon>
        <taxon>Ecdysozoa</taxon>
        <taxon>Arthropoda</taxon>
        <taxon>Chelicerata</taxon>
        <taxon>Arachnida</taxon>
        <taxon>Araneae</taxon>
        <taxon>Araneomorphae</taxon>
        <taxon>Entelegynae</taxon>
        <taxon>Araneoidea</taxon>
        <taxon>Araneidae</taxon>
        <taxon>Araneus</taxon>
    </lineage>
</organism>
<comment type="caution">
    <text evidence="2">The sequence shown here is derived from an EMBL/GenBank/DDBJ whole genome shotgun (WGS) entry which is preliminary data.</text>
</comment>
<reference evidence="2 3" key="1">
    <citation type="journal article" date="2019" name="Sci. Rep.">
        <title>Orb-weaving spider Araneus ventricosus genome elucidates the spidroin gene catalogue.</title>
        <authorList>
            <person name="Kono N."/>
            <person name="Nakamura H."/>
            <person name="Ohtoshi R."/>
            <person name="Moran D.A.P."/>
            <person name="Shinohara A."/>
            <person name="Yoshida Y."/>
            <person name="Fujiwara M."/>
            <person name="Mori M."/>
            <person name="Tomita M."/>
            <person name="Arakawa K."/>
        </authorList>
    </citation>
    <scope>NUCLEOTIDE SEQUENCE [LARGE SCALE GENOMIC DNA]</scope>
</reference>
<evidence type="ECO:0000256" key="1">
    <source>
        <dbReference type="SAM" id="Coils"/>
    </source>
</evidence>
<accession>A0A4Y2VHD6</accession>
<proteinExistence type="predicted"/>
<dbReference type="EMBL" id="BGPR01046189">
    <property type="protein sequence ID" value="GBO23157.1"/>
    <property type="molecule type" value="Genomic_DNA"/>
</dbReference>
<evidence type="ECO:0000313" key="2">
    <source>
        <dbReference type="EMBL" id="GBO23157.1"/>
    </source>
</evidence>
<dbReference type="Proteomes" id="UP000499080">
    <property type="component" value="Unassembled WGS sequence"/>
</dbReference>
<dbReference type="AlphaFoldDB" id="A0A4Y2VHD6"/>